<evidence type="ECO:0000256" key="3">
    <source>
        <dbReference type="SAM" id="Phobius"/>
    </source>
</evidence>
<dbReference type="Proteomes" id="UP000695022">
    <property type="component" value="Unplaced"/>
</dbReference>
<dbReference type="InterPro" id="IPR036291">
    <property type="entry name" value="NAD(P)-bd_dom_sf"/>
</dbReference>
<organism evidence="4 5">
    <name type="scientific">Priapulus caudatus</name>
    <name type="common">Priapulid worm</name>
    <dbReference type="NCBI Taxonomy" id="37621"/>
    <lineage>
        <taxon>Eukaryota</taxon>
        <taxon>Metazoa</taxon>
        <taxon>Ecdysozoa</taxon>
        <taxon>Scalidophora</taxon>
        <taxon>Priapulida</taxon>
        <taxon>Priapulimorpha</taxon>
        <taxon>Priapulimorphida</taxon>
        <taxon>Priapulidae</taxon>
        <taxon>Priapulus</taxon>
    </lineage>
</organism>
<keyword evidence="3" id="KW-0472">Membrane</keyword>
<proteinExistence type="inferred from homology"/>
<gene>
    <name evidence="5" type="primary">LOC106815353</name>
</gene>
<dbReference type="Pfam" id="PF00106">
    <property type="entry name" value="adh_short"/>
    <property type="match status" value="2"/>
</dbReference>
<dbReference type="GeneID" id="106815353"/>
<dbReference type="PANTHER" id="PTHR24320:SF148">
    <property type="entry name" value="NAD(P)-BINDING ROSSMANN-FOLD SUPERFAMILY PROTEIN"/>
    <property type="match status" value="1"/>
</dbReference>
<dbReference type="PRINTS" id="PR00081">
    <property type="entry name" value="GDHRDH"/>
</dbReference>
<accession>A0ABM1ESW7</accession>
<keyword evidence="4" id="KW-1185">Reference proteome</keyword>
<name>A0ABM1ESW7_PRICU</name>
<dbReference type="SUPFAM" id="SSF51735">
    <property type="entry name" value="NAD(P)-binding Rossmann-fold domains"/>
    <property type="match status" value="2"/>
</dbReference>
<protein>
    <submittedName>
        <fullName evidence="5">Dehydrogenase/reductase SDR family member on chromosome X-like</fullName>
    </submittedName>
</protein>
<dbReference type="RefSeq" id="XP_014675288.1">
    <property type="nucleotide sequence ID" value="XM_014819802.1"/>
</dbReference>
<evidence type="ECO:0000313" key="5">
    <source>
        <dbReference type="RefSeq" id="XP_014675288.1"/>
    </source>
</evidence>
<comment type="similarity">
    <text evidence="1">Belongs to the short-chain dehydrogenases/reductases (SDR) family.</text>
</comment>
<keyword evidence="3" id="KW-0812">Transmembrane</keyword>
<dbReference type="PANTHER" id="PTHR24320">
    <property type="entry name" value="RETINOL DEHYDROGENASE"/>
    <property type="match status" value="1"/>
</dbReference>
<feature type="transmembrane region" description="Helical" evidence="3">
    <location>
        <begin position="14"/>
        <end position="34"/>
    </location>
</feature>
<reference evidence="5" key="1">
    <citation type="submission" date="2025-08" db="UniProtKB">
        <authorList>
            <consortium name="RefSeq"/>
        </authorList>
    </citation>
    <scope>IDENTIFICATION</scope>
</reference>
<dbReference type="InterPro" id="IPR002347">
    <property type="entry name" value="SDR_fam"/>
</dbReference>
<evidence type="ECO:0000256" key="2">
    <source>
        <dbReference type="ARBA" id="ARBA00023002"/>
    </source>
</evidence>
<evidence type="ECO:0000256" key="1">
    <source>
        <dbReference type="ARBA" id="ARBA00006484"/>
    </source>
</evidence>
<evidence type="ECO:0000313" key="4">
    <source>
        <dbReference type="Proteomes" id="UP000695022"/>
    </source>
</evidence>
<keyword evidence="3" id="KW-1133">Transmembrane helix</keyword>
<dbReference type="Gene3D" id="3.40.50.720">
    <property type="entry name" value="NAD(P)-binding Rossmann-like Domain"/>
    <property type="match status" value="2"/>
</dbReference>
<sequence>MIDSIIVVRQSLSYFWHAVVSFVLVYWIGVVSLLKQLWSKTNNEIKGSLPLIIPGVKHEVVAIVTGGCSGIGFCVARHLAGAGVHVIIASKNKDHGSLAVDVVTNERPEAKVEYMEMDLESNQSVRRFVARFLEKKLPLQILINDAGVMFPPCEMTMATANDAQQAGPVVEYMEMDLESNQSVRRFVARFLEKKLPLQILINDAGVMFPPCEMTMATANDAQFAINYLGHFLLSLLLLDHMKLTAGPTNWGRIINLASSVHLVGTMDIDALLCRYLTMVSSADEAARNILMLALSPDLDGVSGHYYDVTQRARPNAMCEDACLRERLWEESCRLVNVAS</sequence>
<keyword evidence="2" id="KW-0560">Oxidoreductase</keyword>